<evidence type="ECO:0000256" key="6">
    <source>
        <dbReference type="ARBA" id="ARBA00022989"/>
    </source>
</evidence>
<comment type="caution">
    <text evidence="10">The sequence shown here is derived from an EMBL/GenBank/DDBJ whole genome shotgun (WGS) entry which is preliminary data.</text>
</comment>
<evidence type="ECO:0000256" key="5">
    <source>
        <dbReference type="ARBA" id="ARBA00022692"/>
    </source>
</evidence>
<dbReference type="RefSeq" id="WP_056983135.1">
    <property type="nucleotide sequence ID" value="NZ_BJVK01000030.1"/>
</dbReference>
<feature type="transmembrane region" description="Helical" evidence="8">
    <location>
        <begin position="264"/>
        <end position="284"/>
    </location>
</feature>
<dbReference type="OrthoDB" id="396983at2"/>
<feature type="transmembrane region" description="Helical" evidence="8">
    <location>
        <begin position="314"/>
        <end position="338"/>
    </location>
</feature>
<evidence type="ECO:0000256" key="7">
    <source>
        <dbReference type="ARBA" id="ARBA00023136"/>
    </source>
</evidence>
<dbReference type="GO" id="GO:0008982">
    <property type="term" value="F:protein-N(PI)-phosphohistidine-sugar phosphotransferase activity"/>
    <property type="evidence" value="ECO:0007669"/>
    <property type="project" value="InterPro"/>
</dbReference>
<dbReference type="Proteomes" id="UP000321893">
    <property type="component" value="Unassembled WGS sequence"/>
</dbReference>
<evidence type="ECO:0000256" key="8">
    <source>
        <dbReference type="SAM" id="Phobius"/>
    </source>
</evidence>
<organism evidence="10 11">
    <name type="scientific">Lentilactobacillus kefiri</name>
    <name type="common">Lactobacillus kefiri</name>
    <dbReference type="NCBI Taxonomy" id="33962"/>
    <lineage>
        <taxon>Bacteria</taxon>
        <taxon>Bacillati</taxon>
        <taxon>Bacillota</taxon>
        <taxon>Bacilli</taxon>
        <taxon>Lactobacillales</taxon>
        <taxon>Lactobacillaceae</taxon>
        <taxon>Lentilactobacillus</taxon>
    </lineage>
</organism>
<evidence type="ECO:0000259" key="9">
    <source>
        <dbReference type="Pfam" id="PF13303"/>
    </source>
</evidence>
<evidence type="ECO:0000313" key="10">
    <source>
        <dbReference type="EMBL" id="GEL29033.1"/>
    </source>
</evidence>
<protein>
    <submittedName>
        <fullName evidence="10">Membrane protein</fullName>
    </submittedName>
</protein>
<comment type="subcellular location">
    <subcellularLocation>
        <location evidence="1">Cell membrane</location>
        <topology evidence="1">Multi-pass membrane protein</topology>
    </subcellularLocation>
</comment>
<reference evidence="10" key="1">
    <citation type="submission" date="2019-07" db="EMBL/GenBank/DDBJ databases">
        <title>Whole genome shotgun sequence of Lactobacillus kefiri NBRC 15888.</title>
        <authorList>
            <person name="Hosoyama A."/>
            <person name="Uohara A."/>
            <person name="Ohji S."/>
            <person name="Ichikawa N."/>
        </authorList>
    </citation>
    <scope>NUCLEOTIDE SEQUENCE [LARGE SCALE GENOMIC DNA]</scope>
    <source>
        <strain evidence="10">NBRC 15888</strain>
    </source>
</reference>
<sequence length="354" mass="36253">MNIISEPSTRLNGRDLIMNTLNGLSIGIIVALVPGALLNQLLKALLPVFPQAAFFLTLTGMATVLMAPVSAVCVGMMAGFSPIQTSSLALAAIAGAGNFQLKGTSYVVAGSGDVINIAITIMIGYLIIALLGQALKAYTILLIPLLVLIIAGGIGVLTLKPVGAITQMIGLGIEQLAQLQPIVMGILIGMVFSILIVSPISSVGIAAAIGINGLAAGSANLGIVAASFALAVYGWKVNSVGTSLAHFLGSPKMQMANILSRPRLIVPVVLNAGIMGGLGALFGVSGTPMSAGFGFAGLIGPIAAINGYGNANILNIGLVTLLFFVIPIALGLVSNYLFEAKFHYFDSQDFELNY</sequence>
<keyword evidence="7 8" id="KW-0472">Membrane</keyword>
<name>A0A511DY36_LENKE</name>
<feature type="transmembrane region" description="Helical" evidence="8">
    <location>
        <begin position="209"/>
        <end position="235"/>
    </location>
</feature>
<evidence type="ECO:0000256" key="3">
    <source>
        <dbReference type="ARBA" id="ARBA00022475"/>
    </source>
</evidence>
<feature type="transmembrane region" description="Helical" evidence="8">
    <location>
        <begin position="291"/>
        <end position="308"/>
    </location>
</feature>
<dbReference type="Pfam" id="PF13303">
    <property type="entry name" value="PTS_EIIC_2"/>
    <property type="match status" value="1"/>
</dbReference>
<keyword evidence="2" id="KW-0813">Transport</keyword>
<dbReference type="AlphaFoldDB" id="A0A511DY36"/>
<feature type="transmembrane region" description="Helical" evidence="8">
    <location>
        <begin position="21"/>
        <end position="42"/>
    </location>
</feature>
<feature type="transmembrane region" description="Helical" evidence="8">
    <location>
        <begin position="114"/>
        <end position="131"/>
    </location>
</feature>
<feature type="domain" description="Phosphotransferase system EIIC" evidence="9">
    <location>
        <begin position="18"/>
        <end position="351"/>
    </location>
</feature>
<evidence type="ECO:0000256" key="2">
    <source>
        <dbReference type="ARBA" id="ARBA00022448"/>
    </source>
</evidence>
<gene>
    <name evidence="10" type="ORF">LKE01_18530</name>
</gene>
<dbReference type="GO" id="GO:0005886">
    <property type="term" value="C:plasma membrane"/>
    <property type="evidence" value="ECO:0007669"/>
    <property type="project" value="UniProtKB-SubCell"/>
</dbReference>
<dbReference type="InterPro" id="IPR003352">
    <property type="entry name" value="PTS_EIIC"/>
</dbReference>
<feature type="transmembrane region" description="Helical" evidence="8">
    <location>
        <begin position="54"/>
        <end position="76"/>
    </location>
</feature>
<evidence type="ECO:0000256" key="4">
    <source>
        <dbReference type="ARBA" id="ARBA00022597"/>
    </source>
</evidence>
<keyword evidence="3" id="KW-1003">Cell membrane</keyword>
<proteinExistence type="predicted"/>
<dbReference type="EMBL" id="BJVK01000030">
    <property type="protein sequence ID" value="GEL29033.1"/>
    <property type="molecule type" value="Genomic_DNA"/>
</dbReference>
<keyword evidence="5 8" id="KW-0812">Transmembrane</keyword>
<evidence type="ECO:0000256" key="1">
    <source>
        <dbReference type="ARBA" id="ARBA00004651"/>
    </source>
</evidence>
<keyword evidence="4" id="KW-0762">Sugar transport</keyword>
<feature type="transmembrane region" description="Helical" evidence="8">
    <location>
        <begin position="138"/>
        <end position="159"/>
    </location>
</feature>
<evidence type="ECO:0000313" key="11">
    <source>
        <dbReference type="Proteomes" id="UP000321893"/>
    </source>
</evidence>
<keyword evidence="11" id="KW-1185">Reference proteome</keyword>
<dbReference type="STRING" id="1423764.FC95_GL000312"/>
<dbReference type="GO" id="GO:0009401">
    <property type="term" value="P:phosphoenolpyruvate-dependent sugar phosphotransferase system"/>
    <property type="evidence" value="ECO:0007669"/>
    <property type="project" value="InterPro"/>
</dbReference>
<keyword evidence="6 8" id="KW-1133">Transmembrane helix</keyword>
<accession>A0A511DY36</accession>